<dbReference type="Ensembl" id="ENSOKIT00005019862.1">
    <property type="protein sequence ID" value="ENSOKIP00005018633.1"/>
    <property type="gene ID" value="ENSOKIG00005007448.1"/>
</dbReference>
<feature type="domain" description="TANC1/2-like AAA+ ATPase lid" evidence="7">
    <location>
        <begin position="488"/>
        <end position="582"/>
    </location>
</feature>
<dbReference type="GO" id="GO:0061001">
    <property type="term" value="P:regulation of dendritic spine morphogenesis"/>
    <property type="evidence" value="ECO:0007669"/>
    <property type="project" value="TreeGrafter"/>
</dbReference>
<dbReference type="InterPro" id="IPR058018">
    <property type="entry name" value="AAA_lid_TANC1/2"/>
</dbReference>
<evidence type="ECO:0000256" key="2">
    <source>
        <dbReference type="ARBA" id="ARBA00022737"/>
    </source>
</evidence>
<dbReference type="Pfam" id="PF25520">
    <property type="entry name" value="AAA_lid_TANC1"/>
    <property type="match status" value="1"/>
</dbReference>
<dbReference type="SUPFAM" id="SSF52540">
    <property type="entry name" value="P-loop containing nucleoside triphosphate hydrolases"/>
    <property type="match status" value="1"/>
</dbReference>
<dbReference type="FunFam" id="1.25.40.20:FF:000036">
    <property type="entry name" value="protein TANC2 isoform X2"/>
    <property type="match status" value="1"/>
</dbReference>
<organism evidence="9 10">
    <name type="scientific">Oncorhynchus kisutch</name>
    <name type="common">Coho salmon</name>
    <name type="synonym">Salmo kisutch</name>
    <dbReference type="NCBI Taxonomy" id="8019"/>
    <lineage>
        <taxon>Eukaryota</taxon>
        <taxon>Metazoa</taxon>
        <taxon>Chordata</taxon>
        <taxon>Craniata</taxon>
        <taxon>Vertebrata</taxon>
        <taxon>Euteleostomi</taxon>
        <taxon>Actinopterygii</taxon>
        <taxon>Neopterygii</taxon>
        <taxon>Teleostei</taxon>
        <taxon>Protacanthopterygii</taxon>
        <taxon>Salmoniformes</taxon>
        <taxon>Salmonidae</taxon>
        <taxon>Salmoninae</taxon>
        <taxon>Oncorhynchus</taxon>
    </lineage>
</organism>
<keyword evidence="3" id="KW-0802">TPR repeat</keyword>
<sequence length="1225" mass="135878">QVYMSYAHGTQYIEMLSCRFTSQQCDIITIRVSKLSIIKKNRCLKPRDSTCDYFLHYLVVVICSSPIDGGLNRLGFLGCDLAGNQRISPCSTLTSSTASPPAGSPCSTLPPGADGAMPGGNQGHKDHVYGSVTSPTSTLESRDSGIIGEGEGLYIHTHMNAHMKKYTYTYSAHLEDLTYLDDQRHTPLRTSMRMNRQNTHTGPVRFAPYRPPDISLKPLLFEVPSITMDSVFTGRDWLFQEVDAHLNRGNNIPNLGVVVVGNIGYGKTAIISRLVALSCHGTRMRQIASDSPQASPKHGELPLTQPQPAYSTGTLGGGSCPGTPEMRRRQEEAMRRLASQVVAYHYCQADNAYTCLVPEFVHNVAALLCRSPQLIAYRELLLREPQLQSMLSLRSCVQDPLASFRRGVLEPLDALYKERKIASEDDLVILIDGLNEAEFHKPDYGDTIVSFLSKTISKFPPWLKLVVTVRTTLQEITKLLPFHHISLDGLEENDAIDQDLQGYILHRIHSSPEIQNNISLNGKMDNTTFGKLSAHLKALSQGSYLYLKLTFDLIEKGYLVLKSSSYKVVPVNLAEVYLLQCNMRFPTQSSFERALPLLNVAVATLHPLTDEQIYQAINAGSLQGMLDWEDFTQRVDNLAMFLVKRRDGTRMFVHPSFREWLIWREEGEKTKFLCDPRSGHTLLAFWFSRQETKLNRQQTIELGHHILKAHIFKGLSKKVGVSSSILQGLWVSYSTEGLSTALSSLRNLYTPNIKVSRLLMLGGANVNYRTEVLNNAPVLCVHAHLGYIDMVGLLLEYGASVDQPSESGLTPLGYAASGGHMAIVNTLCRRRAKVDHLDKNGQCAVVHAALRGHMEMVKFLIQWDWAMGQPQQQQQQGAFSKSHAIQQALIAAASMGYTEVGLPHGIHRGRPPVERAQINNFDTLWGETALTAAAGRGKLDVCRLLLEQGAAVAQPNRRGIVPLFSAVRQGNWQIVDLLLTHGADVNLADKQSRTPLMMAASEGHLGTVEFLLAQGASLPLMDKEGLTALSWACLKGHLPVVRCLVERGAATDHADKNGRTPLDLASFYGDSEVVQFLVDQGAMIEHVDYSGMRPLDRAVGCRNTSVVVALLKKGAKIGPATWAMATSKPDIMIILLSKLIEEGDSFYKKGKVKEAAQRYQYALKKFPREGFSEDLKTFRELKVSIFLNLSRCRRKMNVSWRALTMDASQMAPLCPTFDKSPMGHL</sequence>
<dbReference type="PROSITE" id="PS50297">
    <property type="entry name" value="ANK_REP_REGION"/>
    <property type="match status" value="6"/>
</dbReference>
<dbReference type="Pfam" id="PF12796">
    <property type="entry name" value="Ank_2"/>
    <property type="match status" value="3"/>
</dbReference>
<keyword evidence="4 6" id="KW-0040">ANK repeat</keyword>
<dbReference type="Gene3D" id="1.25.40.10">
    <property type="entry name" value="Tetratricopeptide repeat domain"/>
    <property type="match status" value="1"/>
</dbReference>
<dbReference type="PANTHER" id="PTHR24166:SF21">
    <property type="entry name" value="PROTEIN TANC2"/>
    <property type="match status" value="1"/>
</dbReference>
<evidence type="ECO:0000313" key="9">
    <source>
        <dbReference type="Ensembl" id="ENSOKIP00005018633.1"/>
    </source>
</evidence>
<evidence type="ECO:0000256" key="4">
    <source>
        <dbReference type="ARBA" id="ARBA00023043"/>
    </source>
</evidence>
<feature type="domain" description="TANC1/2-like winged helix" evidence="8">
    <location>
        <begin position="584"/>
        <end position="736"/>
    </location>
</feature>
<dbReference type="SMART" id="SM00248">
    <property type="entry name" value="ANK"/>
    <property type="match status" value="9"/>
</dbReference>
<evidence type="ECO:0000259" key="7">
    <source>
        <dbReference type="Pfam" id="PF25520"/>
    </source>
</evidence>
<dbReference type="InterPro" id="IPR050889">
    <property type="entry name" value="Dendritic_Spine_Reg/Scaffold"/>
</dbReference>
<reference evidence="9" key="2">
    <citation type="submission" date="2025-09" db="UniProtKB">
        <authorList>
            <consortium name="Ensembl"/>
        </authorList>
    </citation>
    <scope>IDENTIFICATION</scope>
</reference>
<keyword evidence="1" id="KW-0597">Phosphoprotein</keyword>
<feature type="repeat" description="ANK" evidence="6">
    <location>
        <begin position="925"/>
        <end position="957"/>
    </location>
</feature>
<dbReference type="GeneTree" id="ENSGT00940000156447"/>
<dbReference type="InterPro" id="IPR036770">
    <property type="entry name" value="Ankyrin_rpt-contain_sf"/>
</dbReference>
<dbReference type="InterPro" id="IPR011990">
    <property type="entry name" value="TPR-like_helical_dom_sf"/>
</dbReference>
<evidence type="ECO:0000259" key="8">
    <source>
        <dbReference type="Pfam" id="PF25521"/>
    </source>
</evidence>
<evidence type="ECO:0000256" key="6">
    <source>
        <dbReference type="PROSITE-ProRule" id="PRU00023"/>
    </source>
</evidence>
<dbReference type="InterPro" id="IPR058056">
    <property type="entry name" value="WH_TANC1/2"/>
</dbReference>
<evidence type="ECO:0000256" key="1">
    <source>
        <dbReference type="ARBA" id="ARBA00022553"/>
    </source>
</evidence>
<feature type="repeat" description="ANK" evidence="6">
    <location>
        <begin position="807"/>
        <end position="839"/>
    </location>
</feature>
<evidence type="ECO:0000256" key="3">
    <source>
        <dbReference type="ARBA" id="ARBA00022803"/>
    </source>
</evidence>
<keyword evidence="10" id="KW-1185">Reference proteome</keyword>
<dbReference type="Proteomes" id="UP000694557">
    <property type="component" value="Unassembled WGS sequence"/>
</dbReference>
<feature type="repeat" description="ANK" evidence="6">
    <location>
        <begin position="958"/>
        <end position="990"/>
    </location>
</feature>
<dbReference type="Gene3D" id="1.25.40.20">
    <property type="entry name" value="Ankyrin repeat-containing domain"/>
    <property type="match status" value="3"/>
</dbReference>
<feature type="repeat" description="ANK" evidence="6">
    <location>
        <begin position="991"/>
        <end position="1023"/>
    </location>
</feature>
<dbReference type="Pfam" id="PF25521">
    <property type="entry name" value="WHD_TANC1"/>
    <property type="match status" value="1"/>
</dbReference>
<dbReference type="SUPFAM" id="SSF48403">
    <property type="entry name" value="Ankyrin repeat"/>
    <property type="match status" value="2"/>
</dbReference>
<dbReference type="GO" id="GO:0043197">
    <property type="term" value="C:dendritic spine"/>
    <property type="evidence" value="ECO:0007669"/>
    <property type="project" value="TreeGrafter"/>
</dbReference>
<proteinExistence type="inferred from homology"/>
<comment type="similarity">
    <text evidence="5">Belongs to the TANC family.</text>
</comment>
<evidence type="ECO:0000313" key="10">
    <source>
        <dbReference type="Proteomes" id="UP000694557"/>
    </source>
</evidence>
<feature type="repeat" description="ANK" evidence="6">
    <location>
        <begin position="1024"/>
        <end position="1056"/>
    </location>
</feature>
<dbReference type="SUPFAM" id="SSF48452">
    <property type="entry name" value="TPR-like"/>
    <property type="match status" value="1"/>
</dbReference>
<keyword evidence="2" id="KW-0677">Repeat</keyword>
<protein>
    <submittedName>
        <fullName evidence="9">Tetratricopeptide repeat, ankyrin repeat and coiled-coil containing 2</fullName>
    </submittedName>
</protein>
<dbReference type="PANTHER" id="PTHR24166">
    <property type="entry name" value="ROLLING PEBBLES, ISOFORM B"/>
    <property type="match status" value="1"/>
</dbReference>
<dbReference type="AlphaFoldDB" id="A0A8C7DH88"/>
<dbReference type="InterPro" id="IPR027417">
    <property type="entry name" value="P-loop_NTPase"/>
</dbReference>
<name>A0A8C7DH88_ONCKI</name>
<dbReference type="FunFam" id="1.25.40.20:FF:000022">
    <property type="entry name" value="protein TANC2 isoform X1"/>
    <property type="match status" value="1"/>
</dbReference>
<dbReference type="InterPro" id="IPR002110">
    <property type="entry name" value="Ankyrin_rpt"/>
</dbReference>
<accession>A0A8C7DH88</accession>
<feature type="repeat" description="ANK" evidence="6">
    <location>
        <begin position="1057"/>
        <end position="1089"/>
    </location>
</feature>
<reference evidence="9" key="1">
    <citation type="submission" date="2025-08" db="UniProtKB">
        <authorList>
            <consortium name="Ensembl"/>
        </authorList>
    </citation>
    <scope>IDENTIFICATION</scope>
</reference>
<gene>
    <name evidence="9" type="primary">TANC2</name>
    <name evidence="9" type="synonym">tanc2b</name>
</gene>
<evidence type="ECO:0000256" key="5">
    <source>
        <dbReference type="ARBA" id="ARBA00038259"/>
    </source>
</evidence>
<dbReference type="PRINTS" id="PR01415">
    <property type="entry name" value="ANKYRIN"/>
</dbReference>
<dbReference type="PROSITE" id="PS50088">
    <property type="entry name" value="ANK_REPEAT"/>
    <property type="match status" value="6"/>
</dbReference>